<organism evidence="1 2">
    <name type="scientific">Paramecium octaurelia</name>
    <dbReference type="NCBI Taxonomy" id="43137"/>
    <lineage>
        <taxon>Eukaryota</taxon>
        <taxon>Sar</taxon>
        <taxon>Alveolata</taxon>
        <taxon>Ciliophora</taxon>
        <taxon>Intramacronucleata</taxon>
        <taxon>Oligohymenophorea</taxon>
        <taxon>Peniculida</taxon>
        <taxon>Parameciidae</taxon>
        <taxon>Paramecium</taxon>
    </lineage>
</organism>
<name>A0A8S1WQK9_PAROT</name>
<dbReference type="EMBL" id="CAJJDP010000101">
    <property type="protein sequence ID" value="CAD8192204.1"/>
    <property type="molecule type" value="Genomic_DNA"/>
</dbReference>
<gene>
    <name evidence="1" type="ORF">POCTA_138.1.T1010170</name>
</gene>
<dbReference type="AlphaFoldDB" id="A0A8S1WQK9"/>
<accession>A0A8S1WQK9</accession>
<keyword evidence="2" id="KW-1185">Reference proteome</keyword>
<evidence type="ECO:0000313" key="2">
    <source>
        <dbReference type="Proteomes" id="UP000683925"/>
    </source>
</evidence>
<comment type="caution">
    <text evidence="1">The sequence shown here is derived from an EMBL/GenBank/DDBJ whole genome shotgun (WGS) entry which is preliminary data.</text>
</comment>
<dbReference type="Proteomes" id="UP000683925">
    <property type="component" value="Unassembled WGS sequence"/>
</dbReference>
<sequence>MSQYKERLIKEKIGNLIQSGTQEDYTIWGESKGNLFSRAANFASKEVEKVYGLQALKIIMNFHEYCQQHNNVVDQLIKHSKFAIYVKFQQCILF</sequence>
<evidence type="ECO:0000313" key="1">
    <source>
        <dbReference type="EMBL" id="CAD8192204.1"/>
    </source>
</evidence>
<reference evidence="1" key="1">
    <citation type="submission" date="2021-01" db="EMBL/GenBank/DDBJ databases">
        <authorList>
            <consortium name="Genoscope - CEA"/>
            <person name="William W."/>
        </authorList>
    </citation>
    <scope>NUCLEOTIDE SEQUENCE</scope>
</reference>
<protein>
    <submittedName>
        <fullName evidence="1">Uncharacterized protein</fullName>
    </submittedName>
</protein>
<proteinExistence type="predicted"/>